<dbReference type="InterPro" id="IPR022441">
    <property type="entry name" value="Para_beta_helix_rpt-2"/>
</dbReference>
<dbReference type="InterPro" id="IPR011050">
    <property type="entry name" value="Pectin_lyase_fold/virulence"/>
</dbReference>
<dbReference type="NCBIfam" id="TIGR04247">
    <property type="entry name" value="NosD_copper_fam"/>
    <property type="match status" value="1"/>
</dbReference>
<dbReference type="EMBL" id="BKCM01000012">
    <property type="protein sequence ID" value="GER01659.1"/>
    <property type="molecule type" value="Genomic_DNA"/>
</dbReference>
<feature type="chain" id="PRO_5022990350" evidence="1">
    <location>
        <begin position="44"/>
        <end position="437"/>
    </location>
</feature>
<dbReference type="InterPro" id="IPR007742">
    <property type="entry name" value="NosD_dom"/>
</dbReference>
<proteinExistence type="predicted"/>
<gene>
    <name evidence="3" type="primary">nosD</name>
    <name evidence="3" type="ORF">JCM17845_22820</name>
</gene>
<evidence type="ECO:0000259" key="2">
    <source>
        <dbReference type="SMART" id="SM00722"/>
    </source>
</evidence>
<dbReference type="InterPro" id="IPR006626">
    <property type="entry name" value="PbH1"/>
</dbReference>
<dbReference type="InterPro" id="IPR006633">
    <property type="entry name" value="Carb-bd_sugar_hydrolysis-dom"/>
</dbReference>
<dbReference type="Pfam" id="PF05048">
    <property type="entry name" value="NosD"/>
    <property type="match status" value="1"/>
</dbReference>
<sequence>MNRETPKVIRRLQYTPPKGRSRPALWQGLAFGLILLSALSARAADHAVAPGADLQAAINAATAGDVLRLRRGTYQGPVVIDRPLFLIGEEGAVVNGTGLGSVFTLTAPDVRIEGLVITGSGIDVPKMDSAILVKQTAKRAMILNNRLRNNLFGVYLHGADGSQVKNNIIHGRRDLRTAEAGNGVSIWNAPGTKVTGNDIRYGRDGIFVNTSKRNVFQNNRFRDLRFAIHYMYTHDSRIIGNRSQDNHVAWALMYSDRLEVRDNISQSDRDHGLLLNYVNNTKITGNQVRDSQGKCLFIYNAHKNQIAGNLFKGCPIGIHFTAGSERNDVYDNAFIGNQTQVKYVGTRRVEWTFEGRGNYWSDNAAFDLNGDGLADRPYRPNDIVDDILWRYPQARILLNSPAIDVLRFAQSKLPALYPGGVIDTAPLMQSPISEEGS</sequence>
<dbReference type="RefSeq" id="WP_210432594.1">
    <property type="nucleotide sequence ID" value="NZ_BKCM01000012.1"/>
</dbReference>
<evidence type="ECO:0000313" key="4">
    <source>
        <dbReference type="Proteomes" id="UP000325187"/>
    </source>
</evidence>
<reference evidence="3 4" key="1">
    <citation type="submission" date="2019-09" db="EMBL/GenBank/DDBJ databases">
        <title>NBRP : Genome information of microbial organism related human and environment.</title>
        <authorList>
            <person name="Hattori M."/>
            <person name="Oshima K."/>
            <person name="Inaba H."/>
            <person name="Suda W."/>
            <person name="Sakamoto M."/>
            <person name="Iino T."/>
            <person name="Kitahara M."/>
            <person name="Oshida Y."/>
            <person name="Iida T."/>
            <person name="Kudo T."/>
            <person name="Itoh T."/>
            <person name="Ohkuma M."/>
        </authorList>
    </citation>
    <scope>NUCLEOTIDE SEQUENCE [LARGE SCALE GENOMIC DNA]</scope>
    <source>
        <strain evidence="3 4">Mie-1</strain>
    </source>
</reference>
<evidence type="ECO:0000256" key="1">
    <source>
        <dbReference type="SAM" id="SignalP"/>
    </source>
</evidence>
<dbReference type="Gene3D" id="2.160.20.10">
    <property type="entry name" value="Single-stranded right-handed beta-helix, Pectin lyase-like"/>
    <property type="match status" value="2"/>
</dbReference>
<organism evidence="3 4">
    <name type="scientific">Iodidimonas gelatinilytica</name>
    <dbReference type="NCBI Taxonomy" id="1236966"/>
    <lineage>
        <taxon>Bacteria</taxon>
        <taxon>Pseudomonadati</taxon>
        <taxon>Pseudomonadota</taxon>
        <taxon>Alphaproteobacteria</taxon>
        <taxon>Iodidimonadales</taxon>
        <taxon>Iodidimonadaceae</taxon>
        <taxon>Iodidimonas</taxon>
    </lineage>
</organism>
<dbReference type="SMART" id="SM00710">
    <property type="entry name" value="PbH1"/>
    <property type="match status" value="10"/>
</dbReference>
<feature type="signal peptide" evidence="1">
    <location>
        <begin position="1"/>
        <end position="43"/>
    </location>
</feature>
<dbReference type="AlphaFoldDB" id="A0A5A7N3I4"/>
<comment type="caution">
    <text evidence="3">The sequence shown here is derived from an EMBL/GenBank/DDBJ whole genome shotgun (WGS) entry which is preliminary data.</text>
</comment>
<dbReference type="InterPro" id="IPR026464">
    <property type="entry name" value="NosD_copper_fam"/>
</dbReference>
<feature type="domain" description="Carbohydrate-binding/sugar hydrolysis" evidence="2">
    <location>
        <begin position="215"/>
        <end position="376"/>
    </location>
</feature>
<feature type="domain" description="Carbohydrate-binding/sugar hydrolysis" evidence="2">
    <location>
        <begin position="61"/>
        <end position="209"/>
    </location>
</feature>
<dbReference type="Proteomes" id="UP000325187">
    <property type="component" value="Unassembled WGS sequence"/>
</dbReference>
<dbReference type="InterPro" id="IPR012334">
    <property type="entry name" value="Pectin_lyas_fold"/>
</dbReference>
<dbReference type="SMART" id="SM00722">
    <property type="entry name" value="CASH"/>
    <property type="match status" value="2"/>
</dbReference>
<protein>
    <submittedName>
        <fullName evidence="3">Carbohydrate-binding protein</fullName>
    </submittedName>
</protein>
<accession>A0A5A7N3I4</accession>
<keyword evidence="4" id="KW-1185">Reference proteome</keyword>
<keyword evidence="1" id="KW-0732">Signal</keyword>
<dbReference type="NCBIfam" id="TIGR03804">
    <property type="entry name" value="para_beta_helix"/>
    <property type="match status" value="2"/>
</dbReference>
<dbReference type="SUPFAM" id="SSF51126">
    <property type="entry name" value="Pectin lyase-like"/>
    <property type="match status" value="1"/>
</dbReference>
<name>A0A5A7N3I4_9PROT</name>
<evidence type="ECO:0000313" key="3">
    <source>
        <dbReference type="EMBL" id="GER01659.1"/>
    </source>
</evidence>